<dbReference type="InterPro" id="IPR031311">
    <property type="entry name" value="CHIT_BIND_RR_consensus"/>
</dbReference>
<dbReference type="GO" id="GO:0062129">
    <property type="term" value="C:chitin-based extracellular matrix"/>
    <property type="evidence" value="ECO:0007669"/>
    <property type="project" value="TreeGrafter"/>
</dbReference>
<dbReference type="PRINTS" id="PR00947">
    <property type="entry name" value="CUTICLE"/>
</dbReference>
<sequence length="160" mass="17391">MSLNHPLKDKTGAEMKTILALMLVSMACASPQFRPGSQPIQPGQPIPILRQTNVHNPDGSYAWSYETGNGITADEQGQVKNLGQKDLEAMVAQGQFAYTSPEGVPIQLRYVADENGFRPEGAHLPVAPPIPPAIQRALDYLATLPSTTERSFNRPPGRPF</sequence>
<keyword evidence="1 2" id="KW-0193">Cuticle</keyword>
<proteinExistence type="predicted"/>
<dbReference type="Pfam" id="PF00379">
    <property type="entry name" value="Chitin_bind_4"/>
    <property type="match status" value="1"/>
</dbReference>
<evidence type="ECO:0000313" key="3">
    <source>
        <dbReference type="EMBL" id="KAG8235578.1"/>
    </source>
</evidence>
<dbReference type="GO" id="GO:0008010">
    <property type="term" value="F:structural constituent of chitin-based larval cuticle"/>
    <property type="evidence" value="ECO:0007669"/>
    <property type="project" value="TreeGrafter"/>
</dbReference>
<dbReference type="InterPro" id="IPR050468">
    <property type="entry name" value="Cuticle_Struct_Prot"/>
</dbReference>
<evidence type="ECO:0000256" key="1">
    <source>
        <dbReference type="ARBA" id="ARBA00022460"/>
    </source>
</evidence>
<evidence type="ECO:0000256" key="2">
    <source>
        <dbReference type="PROSITE-ProRule" id="PRU00497"/>
    </source>
</evidence>
<dbReference type="OrthoDB" id="6379191at2759"/>
<reference evidence="3" key="2">
    <citation type="submission" date="2017-10" db="EMBL/GenBank/DDBJ databases">
        <title>Ladona fulva Genome sequencing and assembly.</title>
        <authorList>
            <person name="Murali S."/>
            <person name="Richards S."/>
            <person name="Bandaranaike D."/>
            <person name="Bellair M."/>
            <person name="Blankenburg K."/>
            <person name="Chao H."/>
            <person name="Dinh H."/>
            <person name="Doddapaneni H."/>
            <person name="Dugan-Rocha S."/>
            <person name="Elkadiri S."/>
            <person name="Gnanaolivu R."/>
            <person name="Hernandez B."/>
            <person name="Skinner E."/>
            <person name="Javaid M."/>
            <person name="Lee S."/>
            <person name="Li M."/>
            <person name="Ming W."/>
            <person name="Munidasa M."/>
            <person name="Muniz J."/>
            <person name="Nguyen L."/>
            <person name="Hughes D."/>
            <person name="Osuji N."/>
            <person name="Pu L.-L."/>
            <person name="Puazo M."/>
            <person name="Qu C."/>
            <person name="Quiroz J."/>
            <person name="Raj R."/>
            <person name="Weissenberger G."/>
            <person name="Xin Y."/>
            <person name="Zou X."/>
            <person name="Han Y."/>
            <person name="Worley K."/>
            <person name="Muzny D."/>
            <person name="Gibbs R."/>
        </authorList>
    </citation>
    <scope>NUCLEOTIDE SEQUENCE</scope>
    <source>
        <strain evidence="3">Sampled in the wild</strain>
    </source>
</reference>
<accession>A0A8K0P857</accession>
<dbReference type="EMBL" id="KZ308926">
    <property type="protein sequence ID" value="KAG8235578.1"/>
    <property type="molecule type" value="Genomic_DNA"/>
</dbReference>
<organism evidence="3 4">
    <name type="scientific">Ladona fulva</name>
    <name type="common">Scarce chaser dragonfly</name>
    <name type="synonym">Libellula fulva</name>
    <dbReference type="NCBI Taxonomy" id="123851"/>
    <lineage>
        <taxon>Eukaryota</taxon>
        <taxon>Metazoa</taxon>
        <taxon>Ecdysozoa</taxon>
        <taxon>Arthropoda</taxon>
        <taxon>Hexapoda</taxon>
        <taxon>Insecta</taxon>
        <taxon>Pterygota</taxon>
        <taxon>Palaeoptera</taxon>
        <taxon>Odonata</taxon>
        <taxon>Epiprocta</taxon>
        <taxon>Anisoptera</taxon>
        <taxon>Libelluloidea</taxon>
        <taxon>Libellulidae</taxon>
        <taxon>Ladona</taxon>
    </lineage>
</organism>
<dbReference type="AlphaFoldDB" id="A0A8K0P857"/>
<dbReference type="Proteomes" id="UP000792457">
    <property type="component" value="Unassembled WGS sequence"/>
</dbReference>
<gene>
    <name evidence="3" type="ORF">J437_LFUL015433</name>
</gene>
<evidence type="ECO:0000313" key="4">
    <source>
        <dbReference type="Proteomes" id="UP000792457"/>
    </source>
</evidence>
<dbReference type="PROSITE" id="PS00233">
    <property type="entry name" value="CHIT_BIND_RR_1"/>
    <property type="match status" value="1"/>
</dbReference>
<dbReference type="PANTHER" id="PTHR10380">
    <property type="entry name" value="CUTICLE PROTEIN"/>
    <property type="match status" value="1"/>
</dbReference>
<dbReference type="PROSITE" id="PS51155">
    <property type="entry name" value="CHIT_BIND_RR_2"/>
    <property type="match status" value="1"/>
</dbReference>
<keyword evidence="4" id="KW-1185">Reference proteome</keyword>
<dbReference type="PANTHER" id="PTHR10380:SF241">
    <property type="entry name" value="CUTICULAR PROTEIN 47EG-RELATED"/>
    <property type="match status" value="1"/>
</dbReference>
<comment type="caution">
    <text evidence="3">The sequence shown here is derived from an EMBL/GenBank/DDBJ whole genome shotgun (WGS) entry which is preliminary data.</text>
</comment>
<dbReference type="InterPro" id="IPR000618">
    <property type="entry name" value="Insect_cuticle"/>
</dbReference>
<protein>
    <submittedName>
        <fullName evidence="3">Uncharacterized protein</fullName>
    </submittedName>
</protein>
<reference evidence="3" key="1">
    <citation type="submission" date="2013-04" db="EMBL/GenBank/DDBJ databases">
        <authorList>
            <person name="Qu J."/>
            <person name="Murali S.C."/>
            <person name="Bandaranaike D."/>
            <person name="Bellair M."/>
            <person name="Blankenburg K."/>
            <person name="Chao H."/>
            <person name="Dinh H."/>
            <person name="Doddapaneni H."/>
            <person name="Downs B."/>
            <person name="Dugan-Rocha S."/>
            <person name="Elkadiri S."/>
            <person name="Gnanaolivu R.D."/>
            <person name="Hernandez B."/>
            <person name="Javaid M."/>
            <person name="Jayaseelan J.C."/>
            <person name="Lee S."/>
            <person name="Li M."/>
            <person name="Ming W."/>
            <person name="Munidasa M."/>
            <person name="Muniz J."/>
            <person name="Nguyen L."/>
            <person name="Ongeri F."/>
            <person name="Osuji N."/>
            <person name="Pu L.-L."/>
            <person name="Puazo M."/>
            <person name="Qu C."/>
            <person name="Quiroz J."/>
            <person name="Raj R."/>
            <person name="Weissenberger G."/>
            <person name="Xin Y."/>
            <person name="Zou X."/>
            <person name="Han Y."/>
            <person name="Richards S."/>
            <person name="Worley K."/>
            <person name="Muzny D."/>
            <person name="Gibbs R."/>
        </authorList>
    </citation>
    <scope>NUCLEOTIDE SEQUENCE</scope>
    <source>
        <strain evidence="3">Sampled in the wild</strain>
    </source>
</reference>
<name>A0A8K0P857_LADFU</name>